<dbReference type="InParanoid" id="A0A2H3CWU3"/>
<reference evidence="3" key="1">
    <citation type="journal article" date="2017" name="Nat. Ecol. Evol.">
        <title>Genome expansion and lineage-specific genetic innovations in the forest pathogenic fungi Armillaria.</title>
        <authorList>
            <person name="Sipos G."/>
            <person name="Prasanna A.N."/>
            <person name="Walter M.C."/>
            <person name="O'Connor E."/>
            <person name="Balint B."/>
            <person name="Krizsan K."/>
            <person name="Kiss B."/>
            <person name="Hess J."/>
            <person name="Varga T."/>
            <person name="Slot J."/>
            <person name="Riley R."/>
            <person name="Boka B."/>
            <person name="Rigling D."/>
            <person name="Barry K."/>
            <person name="Lee J."/>
            <person name="Mihaltcheva S."/>
            <person name="LaButti K."/>
            <person name="Lipzen A."/>
            <person name="Waldron R."/>
            <person name="Moloney N.M."/>
            <person name="Sperisen C."/>
            <person name="Kredics L."/>
            <person name="Vagvoelgyi C."/>
            <person name="Patrignani A."/>
            <person name="Fitzpatrick D."/>
            <person name="Nagy I."/>
            <person name="Doyle S."/>
            <person name="Anderson J.B."/>
            <person name="Grigoriev I.V."/>
            <person name="Gueldener U."/>
            <person name="Muensterkoetter M."/>
            <person name="Nagy L.G."/>
        </authorList>
    </citation>
    <scope>NUCLEOTIDE SEQUENCE [LARGE SCALE GENOMIC DNA]</scope>
    <source>
        <strain evidence="3">Ar21-2</strain>
    </source>
</reference>
<protein>
    <submittedName>
        <fullName evidence="2">Uncharacterized protein</fullName>
    </submittedName>
</protein>
<organism evidence="2 3">
    <name type="scientific">Armillaria gallica</name>
    <name type="common">Bulbous honey fungus</name>
    <name type="synonym">Armillaria bulbosa</name>
    <dbReference type="NCBI Taxonomy" id="47427"/>
    <lineage>
        <taxon>Eukaryota</taxon>
        <taxon>Fungi</taxon>
        <taxon>Dikarya</taxon>
        <taxon>Basidiomycota</taxon>
        <taxon>Agaricomycotina</taxon>
        <taxon>Agaricomycetes</taxon>
        <taxon>Agaricomycetidae</taxon>
        <taxon>Agaricales</taxon>
        <taxon>Marasmiineae</taxon>
        <taxon>Physalacriaceae</taxon>
        <taxon>Armillaria</taxon>
    </lineage>
</organism>
<gene>
    <name evidence="2" type="ORF">ARMGADRAFT_1092797</name>
</gene>
<accession>A0A2H3CWU3</accession>
<feature type="region of interest" description="Disordered" evidence="1">
    <location>
        <begin position="142"/>
        <end position="179"/>
    </location>
</feature>
<evidence type="ECO:0000313" key="2">
    <source>
        <dbReference type="EMBL" id="PBK79776.1"/>
    </source>
</evidence>
<name>A0A2H3CWU3_ARMGA</name>
<evidence type="ECO:0000256" key="1">
    <source>
        <dbReference type="SAM" id="MobiDB-lite"/>
    </source>
</evidence>
<keyword evidence="3" id="KW-1185">Reference proteome</keyword>
<sequence>MEDSQSTTSVKTASILPSTYLQSVVHTVGSSSYDLTTTAATETNPEVACCDSRVYMELQGDSYSIHTCDMPTKSQSPIGPTNGSLNVSLTTSRLSSMLKVQSAAGFKLSKGGNQHILPDGIATQTQTDATKENSTVLKISNPMGQMMDSRKESPTVPLASQSKPHQLKSPCQNVASNLN</sequence>
<dbReference type="Proteomes" id="UP000217790">
    <property type="component" value="Unassembled WGS sequence"/>
</dbReference>
<feature type="compositionally biased region" description="Polar residues" evidence="1">
    <location>
        <begin position="158"/>
        <end position="179"/>
    </location>
</feature>
<evidence type="ECO:0000313" key="3">
    <source>
        <dbReference type="Proteomes" id="UP000217790"/>
    </source>
</evidence>
<dbReference type="EMBL" id="KZ293760">
    <property type="protein sequence ID" value="PBK79776.1"/>
    <property type="molecule type" value="Genomic_DNA"/>
</dbReference>
<dbReference type="AlphaFoldDB" id="A0A2H3CWU3"/>
<proteinExistence type="predicted"/>